<dbReference type="KEGG" id="rsz:108844821"/>
<dbReference type="GeneID" id="108844821"/>
<name>A0A6J0MM93_RAPSA</name>
<proteinExistence type="predicted"/>
<dbReference type="OrthoDB" id="1112544at2759"/>
<dbReference type="InterPro" id="IPR026960">
    <property type="entry name" value="RVT-Znf"/>
</dbReference>
<dbReference type="RefSeq" id="XP_018473615.1">
    <property type="nucleotide sequence ID" value="XM_018618113.1"/>
</dbReference>
<sequence length="171" mass="19831">MEQLLLGSIWVACLKKHIFNRQGFWLTPESPRFSSAIRSILQLRPMLSTLMRCVVAGQGGPWSLKNASVFDATRNGSWHLPAARYDDLQRIQIAITEIVPLVSGNGHDLFLWRKSNDSYGPSFSSKNTWEYLRVTAPTVYWHKVIWFKNIPRNTFTAWRALLRRLQTKDRL</sequence>
<reference evidence="1" key="1">
    <citation type="journal article" date="2019" name="Database">
        <title>The radish genome database (RadishGD): an integrated information resource for radish genomics.</title>
        <authorList>
            <person name="Yu H.J."/>
            <person name="Baek S."/>
            <person name="Lee Y.J."/>
            <person name="Cho A."/>
            <person name="Mun J.H."/>
        </authorList>
    </citation>
    <scope>NUCLEOTIDE SEQUENCE [LARGE SCALE GENOMIC DNA]</scope>
    <source>
        <strain evidence="1">cv. WK10039</strain>
    </source>
</reference>
<evidence type="ECO:0000313" key="2">
    <source>
        <dbReference type="RefSeq" id="XP_018473615.1"/>
    </source>
</evidence>
<dbReference type="Pfam" id="PF13966">
    <property type="entry name" value="zf-RVT"/>
    <property type="match status" value="1"/>
</dbReference>
<keyword evidence="1" id="KW-1185">Reference proteome</keyword>
<reference evidence="2" key="2">
    <citation type="submission" date="2025-08" db="UniProtKB">
        <authorList>
            <consortium name="RefSeq"/>
        </authorList>
    </citation>
    <scope>IDENTIFICATION</scope>
    <source>
        <tissue evidence="2">Leaf</tissue>
    </source>
</reference>
<dbReference type="AlphaFoldDB" id="A0A6J0MM93"/>
<organism evidence="1 2">
    <name type="scientific">Raphanus sativus</name>
    <name type="common">Radish</name>
    <name type="synonym">Raphanus raphanistrum var. sativus</name>
    <dbReference type="NCBI Taxonomy" id="3726"/>
    <lineage>
        <taxon>Eukaryota</taxon>
        <taxon>Viridiplantae</taxon>
        <taxon>Streptophyta</taxon>
        <taxon>Embryophyta</taxon>
        <taxon>Tracheophyta</taxon>
        <taxon>Spermatophyta</taxon>
        <taxon>Magnoliopsida</taxon>
        <taxon>eudicotyledons</taxon>
        <taxon>Gunneridae</taxon>
        <taxon>Pentapetalae</taxon>
        <taxon>rosids</taxon>
        <taxon>malvids</taxon>
        <taxon>Brassicales</taxon>
        <taxon>Brassicaceae</taxon>
        <taxon>Brassiceae</taxon>
        <taxon>Raphanus</taxon>
    </lineage>
</organism>
<dbReference type="Proteomes" id="UP000504610">
    <property type="component" value="Chromosome 3"/>
</dbReference>
<evidence type="ECO:0000313" key="1">
    <source>
        <dbReference type="Proteomes" id="UP000504610"/>
    </source>
</evidence>
<accession>A0A6J0MM93</accession>
<gene>
    <name evidence="2" type="primary">LOC108844821</name>
</gene>
<protein>
    <submittedName>
        <fullName evidence="2">Uncharacterized protein LOC108844821</fullName>
    </submittedName>
</protein>